<evidence type="ECO:0000256" key="4">
    <source>
        <dbReference type="ARBA" id="ARBA00033738"/>
    </source>
</evidence>
<comment type="caution">
    <text evidence="7">The sequence shown here is derived from an EMBL/GenBank/DDBJ whole genome shotgun (WGS) entry which is preliminary data.</text>
</comment>
<evidence type="ECO:0000256" key="5">
    <source>
        <dbReference type="ARBA" id="ARBA00033787"/>
    </source>
</evidence>
<keyword evidence="8" id="KW-1185">Reference proteome</keyword>
<dbReference type="EMBL" id="JADPIE010000004">
    <property type="protein sequence ID" value="MBF8437162.1"/>
    <property type="molecule type" value="Genomic_DNA"/>
</dbReference>
<organism evidence="7 8">
    <name type="scientific">Halonatronomonas betaini</name>
    <dbReference type="NCBI Taxonomy" id="2778430"/>
    <lineage>
        <taxon>Bacteria</taxon>
        <taxon>Bacillati</taxon>
        <taxon>Bacillota</taxon>
        <taxon>Clostridia</taxon>
        <taxon>Halanaerobiales</taxon>
        <taxon>Halarsenatibacteraceae</taxon>
        <taxon>Halonatronomonas</taxon>
    </lineage>
</organism>
<keyword evidence="2" id="KW-0479">Metal-binding</keyword>
<evidence type="ECO:0000256" key="1">
    <source>
        <dbReference type="ARBA" id="ARBA00022434"/>
    </source>
</evidence>
<evidence type="ECO:0000256" key="3">
    <source>
        <dbReference type="ARBA" id="ARBA00023004"/>
    </source>
</evidence>
<dbReference type="GO" id="GO:0004322">
    <property type="term" value="F:ferroxidase activity"/>
    <property type="evidence" value="ECO:0007669"/>
    <property type="project" value="InterPro"/>
</dbReference>
<dbReference type="InterPro" id="IPR009078">
    <property type="entry name" value="Ferritin-like_SF"/>
</dbReference>
<reference evidence="7" key="1">
    <citation type="submission" date="2020-11" db="EMBL/GenBank/DDBJ databases">
        <title>Halonatronomonas betainensis gen. nov., sp. nov. a novel haloalkaliphilic representative of the family Halanaerobiacae capable of betaine degradation.</title>
        <authorList>
            <person name="Boltyanskaya Y."/>
            <person name="Kevbrin V."/>
            <person name="Detkova E."/>
            <person name="Grouzdev D.S."/>
            <person name="Koziaeva V."/>
            <person name="Zhilina T."/>
        </authorList>
    </citation>
    <scope>NUCLEOTIDE SEQUENCE</scope>
    <source>
        <strain evidence="7">Z-7014</strain>
    </source>
</reference>
<name>A0A931ARH9_9FIRM</name>
<evidence type="ECO:0000313" key="8">
    <source>
        <dbReference type="Proteomes" id="UP000621436"/>
    </source>
</evidence>
<dbReference type="AlphaFoldDB" id="A0A931ARH9"/>
<protein>
    <submittedName>
        <fullName evidence="7">Ferritin</fullName>
    </submittedName>
</protein>
<sequence>MSGEYHERYEDLPQEAIEYHRIIKSVIEEMEAVDWYNQRAAVTKDEDVRKIVSHNRDEEIEHACMGLEWLRRNSETWDEYLREFLFRDGDITEHGHEHDEEDDHDDHDDHDSGSDGSLGIGSLKEGK</sequence>
<dbReference type="GO" id="GO:0046872">
    <property type="term" value="F:metal ion binding"/>
    <property type="evidence" value="ECO:0007669"/>
    <property type="project" value="UniProtKB-KW"/>
</dbReference>
<dbReference type="GO" id="GO:0006879">
    <property type="term" value="P:intracellular iron ion homeostasis"/>
    <property type="evidence" value="ECO:0007669"/>
    <property type="project" value="UniProtKB-KW"/>
</dbReference>
<accession>A0A931ARH9</accession>
<dbReference type="NCBIfam" id="TIGR04535">
    <property type="entry name" value="ferrit_encaps"/>
    <property type="match status" value="1"/>
</dbReference>
<feature type="compositionally biased region" description="Low complexity" evidence="6">
    <location>
        <begin position="114"/>
        <end position="127"/>
    </location>
</feature>
<dbReference type="InterPro" id="IPR054581">
    <property type="entry name" value="EncFtn-like"/>
</dbReference>
<evidence type="ECO:0000256" key="6">
    <source>
        <dbReference type="SAM" id="MobiDB-lite"/>
    </source>
</evidence>
<comment type="subcellular location">
    <subcellularLocation>
        <location evidence="4">Encapsulin nanocompartment</location>
    </subcellularLocation>
</comment>
<dbReference type="Gene3D" id="6.10.140.1960">
    <property type="match status" value="1"/>
</dbReference>
<dbReference type="RefSeq" id="WP_270454121.1">
    <property type="nucleotide sequence ID" value="NZ_JADPIE010000004.1"/>
</dbReference>
<keyword evidence="1" id="KW-0409">Iron storage</keyword>
<keyword evidence="3" id="KW-0408">Iron</keyword>
<gene>
    <name evidence="7" type="ORF">I0Q91_08740</name>
</gene>
<dbReference type="Pfam" id="PF22277">
    <property type="entry name" value="EncFtn-like"/>
    <property type="match status" value="1"/>
</dbReference>
<dbReference type="GO" id="GO:0140737">
    <property type="term" value="C:encapsulin nanocompartment"/>
    <property type="evidence" value="ECO:0007669"/>
    <property type="project" value="UniProtKB-SubCell"/>
</dbReference>
<dbReference type="InterPro" id="IPR030907">
    <property type="entry name" value="Ferrit_encaps"/>
</dbReference>
<dbReference type="Proteomes" id="UP000621436">
    <property type="component" value="Unassembled WGS sequence"/>
</dbReference>
<feature type="region of interest" description="Disordered" evidence="6">
    <location>
        <begin position="92"/>
        <end position="127"/>
    </location>
</feature>
<evidence type="ECO:0000313" key="7">
    <source>
        <dbReference type="EMBL" id="MBF8437162.1"/>
    </source>
</evidence>
<evidence type="ECO:0000256" key="2">
    <source>
        <dbReference type="ARBA" id="ARBA00022723"/>
    </source>
</evidence>
<dbReference type="SUPFAM" id="SSF47240">
    <property type="entry name" value="Ferritin-like"/>
    <property type="match status" value="1"/>
</dbReference>
<proteinExistence type="predicted"/>
<keyword evidence="5" id="KW-1284">Encapsulin nanocompartment</keyword>